<organism evidence="2 3">
    <name type="scientific">Trypanosoma cruzi</name>
    <dbReference type="NCBI Taxonomy" id="5693"/>
    <lineage>
        <taxon>Eukaryota</taxon>
        <taxon>Discoba</taxon>
        <taxon>Euglenozoa</taxon>
        <taxon>Kinetoplastea</taxon>
        <taxon>Metakinetoplastina</taxon>
        <taxon>Trypanosomatida</taxon>
        <taxon>Trypanosomatidae</taxon>
        <taxon>Trypanosoma</taxon>
        <taxon>Schizotrypanum</taxon>
    </lineage>
</organism>
<sequence>MEPIQFQKKILSFKLVLRVSPSSIRSSTRLSRVQGGHSLLPTKCRAVASEPTQVPLAPKDTRGCSVPQSQWRWAWHSHGGAFGAPCSRTATPVGETVKAHRPRSNVQSATTPPHYRPFLFCFIHVVGPFAPSLTLKTTAQLHKREGTKRKGGTIPPSRRGSTLSSTHHHCSTGDRSHIAESAPQCAPHHRAVNNGRDAAMHRPAPFYHPSSVACPHKVANKIRVHTNPTIPLTR</sequence>
<gene>
    <name evidence="2" type="ORF">ECC02_011335</name>
</gene>
<evidence type="ECO:0000313" key="2">
    <source>
        <dbReference type="EMBL" id="KAF5215938.1"/>
    </source>
</evidence>
<dbReference type="Proteomes" id="UP000583944">
    <property type="component" value="Unassembled WGS sequence"/>
</dbReference>
<name>A0A7J6XQ24_TRYCR</name>
<reference evidence="2 3" key="1">
    <citation type="journal article" date="2019" name="Genome Biol. Evol.">
        <title>Nanopore Sequencing Significantly Improves Genome Assembly of the Protozoan Parasite Trypanosoma cruzi.</title>
        <authorList>
            <person name="Diaz-Viraque F."/>
            <person name="Pita S."/>
            <person name="Greif G."/>
            <person name="de Souza R.C.M."/>
            <person name="Iraola G."/>
            <person name="Robello C."/>
        </authorList>
    </citation>
    <scope>NUCLEOTIDE SEQUENCE [LARGE SCALE GENOMIC DNA]</scope>
    <source>
        <strain evidence="2 3">Berenice</strain>
    </source>
</reference>
<proteinExistence type="predicted"/>
<comment type="caution">
    <text evidence="2">The sequence shown here is derived from an EMBL/GenBank/DDBJ whole genome shotgun (WGS) entry which is preliminary data.</text>
</comment>
<dbReference type="VEuPathDB" id="TriTrypDB:ECC02_011335"/>
<evidence type="ECO:0000256" key="1">
    <source>
        <dbReference type="SAM" id="MobiDB-lite"/>
    </source>
</evidence>
<evidence type="ECO:0000313" key="3">
    <source>
        <dbReference type="Proteomes" id="UP000583944"/>
    </source>
</evidence>
<accession>A0A7J6XQ24</accession>
<feature type="region of interest" description="Disordered" evidence="1">
    <location>
        <begin position="140"/>
        <end position="176"/>
    </location>
</feature>
<protein>
    <submittedName>
        <fullName evidence="2">Uncharacterized protein</fullName>
    </submittedName>
</protein>
<dbReference type="EMBL" id="JABDHM010000254">
    <property type="protein sequence ID" value="KAF5215938.1"/>
    <property type="molecule type" value="Genomic_DNA"/>
</dbReference>
<dbReference type="AlphaFoldDB" id="A0A7J6XQ24"/>